<proteinExistence type="predicted"/>
<evidence type="ECO:0000313" key="1">
    <source>
        <dbReference type="EMBL" id="CAB3773777.1"/>
    </source>
</evidence>
<keyword evidence="2" id="KW-1185">Reference proteome</keyword>
<name>A0A6J5F8F3_9BURK</name>
<dbReference type="Proteomes" id="UP000494363">
    <property type="component" value="Unassembled WGS sequence"/>
</dbReference>
<evidence type="ECO:0000313" key="2">
    <source>
        <dbReference type="Proteomes" id="UP000494363"/>
    </source>
</evidence>
<organism evidence="1 2">
    <name type="scientific">Paraburkholderia humisilvae</name>
    <dbReference type="NCBI Taxonomy" id="627669"/>
    <lineage>
        <taxon>Bacteria</taxon>
        <taxon>Pseudomonadati</taxon>
        <taxon>Pseudomonadota</taxon>
        <taxon>Betaproteobacteria</taxon>
        <taxon>Burkholderiales</taxon>
        <taxon>Burkholderiaceae</taxon>
        <taxon>Paraburkholderia</taxon>
    </lineage>
</organism>
<accession>A0A6J5F8F3</accession>
<dbReference type="AlphaFoldDB" id="A0A6J5F8F3"/>
<dbReference type="EMBL" id="CADIKH010000085">
    <property type="protein sequence ID" value="CAB3773777.1"/>
    <property type="molecule type" value="Genomic_DNA"/>
</dbReference>
<sequence>MLPDGTVADGKAETYDHCIETICGTLETFVTSVFSAQNRRSLASYGASEIKSLLAELLKIDHLRALSAKAGDVAQARV</sequence>
<gene>
    <name evidence="1" type="ORF">LMG29542_07434</name>
</gene>
<reference evidence="1 2" key="1">
    <citation type="submission" date="2020-04" db="EMBL/GenBank/DDBJ databases">
        <authorList>
            <person name="De Canck E."/>
        </authorList>
    </citation>
    <scope>NUCLEOTIDE SEQUENCE [LARGE SCALE GENOMIC DNA]</scope>
    <source>
        <strain evidence="1 2">LMG 29542</strain>
    </source>
</reference>
<protein>
    <submittedName>
        <fullName evidence="1">Uncharacterized protein</fullName>
    </submittedName>
</protein>